<feature type="compositionally biased region" description="Low complexity" evidence="9">
    <location>
        <begin position="997"/>
        <end position="1015"/>
    </location>
</feature>
<dbReference type="Proteomes" id="UP001372834">
    <property type="component" value="Unassembled WGS sequence"/>
</dbReference>
<keyword evidence="3" id="KW-0597">Phosphoprotein</keyword>
<dbReference type="PANTHER" id="PTHR13859">
    <property type="entry name" value="ATROPHIN-RELATED"/>
    <property type="match status" value="1"/>
</dbReference>
<feature type="domain" description="ELM2" evidence="10">
    <location>
        <begin position="6"/>
        <end position="115"/>
    </location>
</feature>
<evidence type="ECO:0000313" key="12">
    <source>
        <dbReference type="EMBL" id="KAK6644034.1"/>
    </source>
</evidence>
<feature type="compositionally biased region" description="Low complexity" evidence="9">
    <location>
        <begin position="366"/>
        <end position="381"/>
    </location>
</feature>
<evidence type="ECO:0000256" key="7">
    <source>
        <dbReference type="ARBA" id="ARBA00023163"/>
    </source>
</evidence>
<evidence type="ECO:0008006" key="14">
    <source>
        <dbReference type="Google" id="ProtNLM"/>
    </source>
</evidence>
<feature type="compositionally biased region" description="Acidic residues" evidence="9">
    <location>
        <begin position="412"/>
        <end position="421"/>
    </location>
</feature>
<dbReference type="CDD" id="cd11661">
    <property type="entry name" value="SANT_MTA3_like"/>
    <property type="match status" value="1"/>
</dbReference>
<feature type="compositionally biased region" description="Basic and acidic residues" evidence="9">
    <location>
        <begin position="1422"/>
        <end position="1445"/>
    </location>
</feature>
<evidence type="ECO:0000256" key="4">
    <source>
        <dbReference type="ARBA" id="ARBA00022843"/>
    </source>
</evidence>
<dbReference type="PROSITE" id="PS51293">
    <property type="entry name" value="SANT"/>
    <property type="match status" value="1"/>
</dbReference>
<organism evidence="12 13">
    <name type="scientific">Polyplax serrata</name>
    <name type="common">Common mouse louse</name>
    <dbReference type="NCBI Taxonomy" id="468196"/>
    <lineage>
        <taxon>Eukaryota</taxon>
        <taxon>Metazoa</taxon>
        <taxon>Ecdysozoa</taxon>
        <taxon>Arthropoda</taxon>
        <taxon>Hexapoda</taxon>
        <taxon>Insecta</taxon>
        <taxon>Pterygota</taxon>
        <taxon>Neoptera</taxon>
        <taxon>Paraneoptera</taxon>
        <taxon>Psocodea</taxon>
        <taxon>Troctomorpha</taxon>
        <taxon>Phthiraptera</taxon>
        <taxon>Anoplura</taxon>
        <taxon>Polyplacidae</taxon>
        <taxon>Polyplax</taxon>
    </lineage>
</organism>
<evidence type="ECO:0000259" key="10">
    <source>
        <dbReference type="PROSITE" id="PS51156"/>
    </source>
</evidence>
<dbReference type="FunFam" id="4.10.1240.50:FF:000004">
    <property type="entry name" value="arginine-glutamic acid dipeptide repeats protein-like"/>
    <property type="match status" value="1"/>
</dbReference>
<evidence type="ECO:0000313" key="13">
    <source>
        <dbReference type="Proteomes" id="UP001372834"/>
    </source>
</evidence>
<sequence>MVSTQGEIRVGPGHQARLPDYRPGLTDVDIPPDPEFSKDREEIKWVPAQTLDGDLLMFLRAARSMAAFAGMCDGGSPDDGCIAASKDDTTINALDTLHASGYDPGKALQALVKCPVPKGIEKKWSEEEIKRFVKGLRQFGKNFYRIRKDLLPHKDTPELVEFYYLWKKTPGANNNRPHRRNRRQGSLRRIRNTRNTRGQPKEEKEGQQSTRPSPNPKESNECSSGSDEDNSEDDSDSRDQSGYRCQHCFTSNSRDWQQYGKDRQMLCYECRTHIKKHGELPPVPVGVSKSGDTPYLFRPVQNESPDSSPGRMRTRGKTKEQTSSGNRSRPKRGNGTSTPDELDKDKKHSKSPALHGSPNDKKPKQNPNASASNSNNNNNKDTPTKNRKRNQNDSDDKDEKELPHKKKKSDDSDANEEQGDNFEDKNSPMQIKIEKNEKMDEKEEKIQVKQEKEDLSLDKANATGVAADKINSVMVHLKPNIAAGKDNKKLEMDRDSLKINPMAMGSVSVLLASTSDKNSDGKGNGDEEEDEKPKSNQESSSSDGDKLATVDPKTGLLGQECGKTDGEPLAKIANLSNDLFPMSSDLKGQSSFKNVSSKIEAADTKDSEDAIKVPVRNSLKEINLIIPRPNFPTSCSDSAQSGMRLPVVQTKTDMLSKPNENQSKQNAGPSTSSACSVPSTNLQSNNSNFQLNLTKPKPFLLAQSEIKVEPREEKEGDSKNVDVIDDKATGDRKQLINFSISKIQEQGGEKSEEDTGSPSVSIIKPKPNAEVKSGEKKERKFSDAPEESQDKDSKPPVLTPSINFPVNRDNKDIPPGLIPMGGMHPHLLGPHIPIPPHHYNYPFGNPGRGFYTDKPSFNIPSYNPGSNEEPQNLKIKQEVIQSNDNFDPIQNLKDLKVPGQITPNEPTRNSSFLPGPSIDNIKKEPENFQPKDVRTVSPHIGTGHSGAGTTSNNNVRSEKEKDGKDFSGLVKLQERDEREVKPVPTEEESHTPPLPPTSRSSAPTPPTSSNAESSSPLVVHTAANLVSPSTATTQSVVPPRPSSSSKLSHNRDNHHGQSPSGALVSPSQLPGPVMHPSQQPSPLNRISPAHHPAAFLPPHIPPHHPLVQHTLPLFAAMHNPYHPYAAYPFGYPYPYPIPPPQGLNAPIKETTLTHHSSSSVTTRVRETERTEEVGDSSSTERHQETTTMHHSSVHHSHSSTDKQQGIHISHSTTSSSTSSVKKQNNPSARVSSPLTHMSATMSQTQSTSISLGGNNHHHSHHHSHHHQSDVVPSMVLGSSPSRSGKPHHPPSIMSIPPIGHPMTPMGLPPPSLSGSSLEALRAHAVAAANMQPSPSHGLHHSSRHGPQEDLKSEPVSESSDITPEEDEGSPQHIPRAPSPEPKIEDTECHRSQSAIFVRHWNRGDYNSCTRTDLTFKPVPDSKLARKREERLRKQAEREREEREKAAQQAQTRKIANTPENKESTTKPPSRGPIETITSPYDRFAQRPGYADTPALRQLSEYARPHAGFSPGRAAALGLPPQCIDPMLHYQLNSMYGPRDRLELEHLEREKRERELRELRERELNDRLKEELMKNAGVAGAPGARMPTPLDPHWLELHRRYGTLPGGPPPQFGLYPSPGHPGPPGLSQLERERLERLGIPPTGPGAPPPGPGGPSQPHPHPSSVAALEAERLALATDPMVRLQMAGISPEYHAHTHAHTHAHSHTHLHLHPSQQAQAQQEAAAAAAGFPLPATGPPGYPRPNLLPPRDMPLGLHHPADLLGRPYADQLAHQATAHEQLQRQIMLERERFPHPSLVAHDEYIRAQRERELKVRALEETARGARSVVRRRDVFC</sequence>
<feature type="compositionally biased region" description="Low complexity" evidence="9">
    <location>
        <begin position="1290"/>
        <end position="1302"/>
    </location>
</feature>
<feature type="compositionally biased region" description="Low complexity" evidence="9">
    <location>
        <begin position="1206"/>
        <end position="1219"/>
    </location>
</feature>
<feature type="region of interest" description="Disordered" evidence="9">
    <location>
        <begin position="889"/>
        <end position="1015"/>
    </location>
</feature>
<feature type="compositionally biased region" description="Basic and acidic residues" evidence="9">
    <location>
        <begin position="972"/>
        <end position="981"/>
    </location>
</feature>
<dbReference type="EMBL" id="JAWJWE010000001">
    <property type="protein sequence ID" value="KAK6644034.1"/>
    <property type="molecule type" value="Genomic_DNA"/>
</dbReference>
<feature type="compositionally biased region" description="Basic and acidic residues" evidence="9">
    <location>
        <begin position="956"/>
        <end position="965"/>
    </location>
</feature>
<feature type="domain" description="SANT" evidence="11">
    <location>
        <begin position="119"/>
        <end position="171"/>
    </location>
</feature>
<comment type="subcellular location">
    <subcellularLocation>
        <location evidence="1">Nucleus</location>
    </subcellularLocation>
</comment>
<dbReference type="FunFam" id="1.10.10.60:FF:000052">
    <property type="entry name" value="Arginine-glutamic acid dipeptide (RE) repeats"/>
    <property type="match status" value="1"/>
</dbReference>
<dbReference type="SUPFAM" id="SSF46689">
    <property type="entry name" value="Homeodomain-like"/>
    <property type="match status" value="1"/>
</dbReference>
<feature type="compositionally biased region" description="Basic residues" evidence="9">
    <location>
        <begin position="1255"/>
        <end position="1265"/>
    </location>
</feature>
<evidence type="ECO:0000256" key="6">
    <source>
        <dbReference type="ARBA" id="ARBA00023015"/>
    </source>
</evidence>
<feature type="compositionally biased region" description="Polar residues" evidence="9">
    <location>
        <begin position="901"/>
        <end position="912"/>
    </location>
</feature>
<dbReference type="GO" id="GO:0003714">
    <property type="term" value="F:transcription corepressor activity"/>
    <property type="evidence" value="ECO:0007669"/>
    <property type="project" value="TreeGrafter"/>
</dbReference>
<dbReference type="SMART" id="SM00401">
    <property type="entry name" value="ZnF_GATA"/>
    <property type="match status" value="1"/>
</dbReference>
<feature type="region of interest" description="Disordered" evidence="9">
    <location>
        <begin position="1329"/>
        <end position="1389"/>
    </location>
</feature>
<feature type="compositionally biased region" description="Basic and acidic residues" evidence="9">
    <location>
        <begin position="767"/>
        <end position="794"/>
    </location>
</feature>
<feature type="compositionally biased region" description="Polar residues" evidence="9">
    <location>
        <begin position="1056"/>
        <end position="1068"/>
    </location>
</feature>
<gene>
    <name evidence="12" type="ORF">RUM43_000299</name>
</gene>
<feature type="region of interest" description="Disordered" evidence="9">
    <location>
        <begin position="1"/>
        <end position="25"/>
    </location>
</feature>
<dbReference type="InterPro" id="IPR001005">
    <property type="entry name" value="SANT/Myb"/>
</dbReference>
<feature type="compositionally biased region" description="Basic and acidic residues" evidence="9">
    <location>
        <begin position="390"/>
        <end position="402"/>
    </location>
</feature>
<dbReference type="Pfam" id="PF03154">
    <property type="entry name" value="Atrophin-1"/>
    <property type="match status" value="1"/>
</dbReference>
<feature type="compositionally biased region" description="Basic and acidic residues" evidence="9">
    <location>
        <begin position="1345"/>
        <end position="1354"/>
    </location>
</feature>
<reference evidence="12 13" key="1">
    <citation type="submission" date="2023-10" db="EMBL/GenBank/DDBJ databases">
        <title>Genomes of two closely related lineages of the louse Polyplax serrata with different host specificities.</title>
        <authorList>
            <person name="Martinu J."/>
            <person name="Tarabai H."/>
            <person name="Stefka J."/>
            <person name="Hypsa V."/>
        </authorList>
    </citation>
    <scope>NUCLEOTIDE SEQUENCE [LARGE SCALE GENOMIC DNA]</scope>
    <source>
        <strain evidence="12">HR10_N</strain>
    </source>
</reference>
<dbReference type="PROSITE" id="PS51156">
    <property type="entry name" value="ELM2"/>
    <property type="match status" value="1"/>
</dbReference>
<feature type="compositionally biased region" description="Basic and acidic residues" evidence="9">
    <location>
        <begin position="517"/>
        <end position="535"/>
    </location>
</feature>
<feature type="compositionally biased region" description="Basic and acidic residues" evidence="9">
    <location>
        <begin position="706"/>
        <end position="734"/>
    </location>
</feature>
<evidence type="ECO:0000256" key="1">
    <source>
        <dbReference type="ARBA" id="ARBA00004123"/>
    </source>
</evidence>
<name>A0AAN8XNC6_POLSC</name>
<comment type="caution">
    <text evidence="12">The sequence shown here is derived from an EMBL/GenBank/DDBJ whole genome shotgun (WGS) entry which is preliminary data.</text>
</comment>
<feature type="region of interest" description="Disordered" evidence="9">
    <location>
        <begin position="508"/>
        <end position="568"/>
    </location>
</feature>
<feature type="region of interest" description="Disordered" evidence="9">
    <location>
        <begin position="1144"/>
        <end position="1315"/>
    </location>
</feature>
<feature type="region of interest" description="Disordered" evidence="9">
    <location>
        <begin position="277"/>
        <end position="453"/>
    </location>
</feature>
<feature type="compositionally biased region" description="Polar residues" evidence="9">
    <location>
        <begin position="653"/>
        <end position="678"/>
    </location>
</feature>
<dbReference type="SUPFAM" id="SSF57716">
    <property type="entry name" value="Glucocorticoid receptor-like (DNA-binding domain)"/>
    <property type="match status" value="1"/>
</dbReference>
<dbReference type="GO" id="GO:0005634">
    <property type="term" value="C:nucleus"/>
    <property type="evidence" value="ECO:0007669"/>
    <property type="project" value="UniProtKB-SubCell"/>
</dbReference>
<keyword evidence="5" id="KW-0007">Acetylation</keyword>
<feature type="compositionally biased region" description="Basic and acidic residues" evidence="9">
    <location>
        <begin position="422"/>
        <end position="453"/>
    </location>
</feature>
<evidence type="ECO:0000256" key="8">
    <source>
        <dbReference type="ARBA" id="ARBA00023242"/>
    </source>
</evidence>
<accession>A0AAN8XNC6</accession>
<dbReference type="SMART" id="SM01189">
    <property type="entry name" value="ELM2"/>
    <property type="match status" value="1"/>
</dbReference>
<dbReference type="InterPro" id="IPR000679">
    <property type="entry name" value="Znf_GATA"/>
</dbReference>
<evidence type="ECO:0000256" key="3">
    <source>
        <dbReference type="ARBA" id="ARBA00022553"/>
    </source>
</evidence>
<evidence type="ECO:0000256" key="9">
    <source>
        <dbReference type="SAM" id="MobiDB-lite"/>
    </source>
</evidence>
<keyword evidence="7" id="KW-0804">Transcription</keyword>
<feature type="region of interest" description="Disordered" evidence="9">
    <location>
        <begin position="170"/>
        <end position="245"/>
    </location>
</feature>
<feature type="region of interest" description="Disordered" evidence="9">
    <location>
        <begin position="653"/>
        <end position="692"/>
    </location>
</feature>
<evidence type="ECO:0000259" key="11">
    <source>
        <dbReference type="PROSITE" id="PS51293"/>
    </source>
</evidence>
<feature type="compositionally biased region" description="Basic residues" evidence="9">
    <location>
        <begin position="176"/>
        <end position="194"/>
    </location>
</feature>
<feature type="region of interest" description="Disordered" evidence="9">
    <location>
        <begin position="1407"/>
        <end position="1476"/>
    </location>
</feature>
<dbReference type="PANTHER" id="PTHR13859:SF11">
    <property type="entry name" value="GRUNGE, ISOFORM J"/>
    <property type="match status" value="1"/>
</dbReference>
<dbReference type="SMART" id="SM00717">
    <property type="entry name" value="SANT"/>
    <property type="match status" value="1"/>
</dbReference>
<feature type="region of interest" description="Disordered" evidence="9">
    <location>
        <begin position="1028"/>
        <end position="1101"/>
    </location>
</feature>
<feature type="compositionally biased region" description="Polar residues" evidence="9">
    <location>
        <begin position="1220"/>
        <end position="1234"/>
    </location>
</feature>
<keyword evidence="8" id="KW-0539">Nucleus</keyword>
<dbReference type="InterPro" id="IPR002951">
    <property type="entry name" value="Atrophin-like"/>
</dbReference>
<feature type="compositionally biased region" description="Low complexity" evidence="9">
    <location>
        <begin position="679"/>
        <end position="692"/>
    </location>
</feature>
<keyword evidence="2" id="KW-1017">Isopeptide bond</keyword>
<feature type="compositionally biased region" description="Acidic residues" evidence="9">
    <location>
        <begin position="226"/>
        <end position="236"/>
    </location>
</feature>
<keyword evidence="4" id="KW-0832">Ubl conjugation</keyword>
<feature type="compositionally biased region" description="Low complexity" evidence="9">
    <location>
        <begin position="1235"/>
        <end position="1248"/>
    </location>
</feature>
<dbReference type="InterPro" id="IPR017884">
    <property type="entry name" value="SANT_dom"/>
</dbReference>
<feature type="compositionally biased region" description="Basic and acidic residues" evidence="9">
    <location>
        <begin position="1163"/>
        <end position="1184"/>
    </location>
</feature>
<dbReference type="Gene3D" id="4.10.1240.50">
    <property type="match status" value="1"/>
</dbReference>
<evidence type="ECO:0000256" key="5">
    <source>
        <dbReference type="ARBA" id="ARBA00022990"/>
    </source>
</evidence>
<feature type="region of interest" description="Disordered" evidence="9">
    <location>
        <begin position="704"/>
        <end position="809"/>
    </location>
</feature>
<dbReference type="Gene3D" id="1.10.10.60">
    <property type="entry name" value="Homeodomain-like"/>
    <property type="match status" value="1"/>
</dbReference>
<dbReference type="InterPro" id="IPR000949">
    <property type="entry name" value="ELM2_dom"/>
</dbReference>
<evidence type="ECO:0000256" key="2">
    <source>
        <dbReference type="ARBA" id="ARBA00022499"/>
    </source>
</evidence>
<dbReference type="GO" id="GO:0043565">
    <property type="term" value="F:sequence-specific DNA binding"/>
    <property type="evidence" value="ECO:0007669"/>
    <property type="project" value="InterPro"/>
</dbReference>
<feature type="compositionally biased region" description="Pro residues" evidence="9">
    <location>
        <begin position="1640"/>
        <end position="1659"/>
    </location>
</feature>
<proteinExistence type="predicted"/>
<feature type="region of interest" description="Disordered" evidence="9">
    <location>
        <begin position="1600"/>
        <end position="1662"/>
    </location>
</feature>
<protein>
    <recommendedName>
        <fullName evidence="14">Arginine-glutamic acid dipeptide repeats protein</fullName>
    </recommendedName>
</protein>
<dbReference type="Pfam" id="PF01448">
    <property type="entry name" value="ELM2"/>
    <property type="match status" value="1"/>
</dbReference>
<feature type="compositionally biased region" description="Basic and acidic residues" evidence="9">
    <location>
        <begin position="920"/>
        <end position="934"/>
    </location>
</feature>
<keyword evidence="6" id="KW-0805">Transcription regulation</keyword>
<dbReference type="InterPro" id="IPR009057">
    <property type="entry name" value="Homeodomain-like_sf"/>
</dbReference>